<name>A0A382CGC1_9ZZZZ</name>
<evidence type="ECO:0000256" key="1">
    <source>
        <dbReference type="SAM" id="MobiDB-lite"/>
    </source>
</evidence>
<gene>
    <name evidence="3" type="ORF">METZ01_LOCUS177706</name>
</gene>
<feature type="region of interest" description="Disordered" evidence="1">
    <location>
        <begin position="1"/>
        <end position="45"/>
    </location>
</feature>
<dbReference type="AlphaFoldDB" id="A0A382CGC1"/>
<evidence type="ECO:0000313" key="3">
    <source>
        <dbReference type="EMBL" id="SVB24852.1"/>
    </source>
</evidence>
<organism evidence="3">
    <name type="scientific">marine metagenome</name>
    <dbReference type="NCBI Taxonomy" id="408172"/>
    <lineage>
        <taxon>unclassified sequences</taxon>
        <taxon>metagenomes</taxon>
        <taxon>ecological metagenomes</taxon>
    </lineage>
</organism>
<evidence type="ECO:0000256" key="2">
    <source>
        <dbReference type="SAM" id="Phobius"/>
    </source>
</evidence>
<keyword evidence="2" id="KW-0472">Membrane</keyword>
<sequence length="367" mass="40206">MDDTGSENQLDEESSDQDVNELVKEANQESEASEEETRARRQTFFRDRKFSKSPVDAYQVSPGSKWSSEEADEEIRKFLTRLAGDRDLVETVDPVQFAQENDLLLLFGPDEEEEFARLALRFPEETVKNWATLLSGGSRSEAFGPRSRAERRSEAAVASELQSAVFRRLITVGIGVGLILVVFFALKSLTDNSEEKVGLGLRFSEVSSVESVESNNSYLDLLNPTTEPALVATAERIVAVKQGEEQLMERITVDVPYETLPILPGVLSATVFQYGEGQIALVGPEGWVGDSCTMVSVTTSNLRPLDVLHYAGSGTDCPSQIQGTEANPTCLGSSVLILPIAIPQRSNPQKLPEGGVGWAEKVRFAIE</sequence>
<dbReference type="EMBL" id="UINC01034272">
    <property type="protein sequence ID" value="SVB24852.1"/>
    <property type="molecule type" value="Genomic_DNA"/>
</dbReference>
<feature type="compositionally biased region" description="Acidic residues" evidence="1">
    <location>
        <begin position="1"/>
        <end position="19"/>
    </location>
</feature>
<feature type="transmembrane region" description="Helical" evidence="2">
    <location>
        <begin position="169"/>
        <end position="186"/>
    </location>
</feature>
<keyword evidence="2" id="KW-0812">Transmembrane</keyword>
<protein>
    <submittedName>
        <fullName evidence="3">Uncharacterized protein</fullName>
    </submittedName>
</protein>
<feature type="non-terminal residue" evidence="3">
    <location>
        <position position="367"/>
    </location>
</feature>
<accession>A0A382CGC1</accession>
<keyword evidence="2" id="KW-1133">Transmembrane helix</keyword>
<feature type="compositionally biased region" description="Basic and acidic residues" evidence="1">
    <location>
        <begin position="35"/>
        <end position="45"/>
    </location>
</feature>
<reference evidence="3" key="1">
    <citation type="submission" date="2018-05" db="EMBL/GenBank/DDBJ databases">
        <authorList>
            <person name="Lanie J.A."/>
            <person name="Ng W.-L."/>
            <person name="Kazmierczak K.M."/>
            <person name="Andrzejewski T.M."/>
            <person name="Davidsen T.M."/>
            <person name="Wayne K.J."/>
            <person name="Tettelin H."/>
            <person name="Glass J.I."/>
            <person name="Rusch D."/>
            <person name="Podicherti R."/>
            <person name="Tsui H.-C.T."/>
            <person name="Winkler M.E."/>
        </authorList>
    </citation>
    <scope>NUCLEOTIDE SEQUENCE</scope>
</reference>
<proteinExistence type="predicted"/>